<name>A0AAV9JKC7_9PEZI</name>
<feature type="region of interest" description="Disordered" evidence="1">
    <location>
        <begin position="1"/>
        <end position="21"/>
    </location>
</feature>
<accession>A0AAV9JKC7</accession>
<evidence type="ECO:0000313" key="2">
    <source>
        <dbReference type="EMBL" id="KAK4545461.1"/>
    </source>
</evidence>
<dbReference type="Proteomes" id="UP001324427">
    <property type="component" value="Unassembled WGS sequence"/>
</dbReference>
<evidence type="ECO:0000313" key="3">
    <source>
        <dbReference type="Proteomes" id="UP001324427"/>
    </source>
</evidence>
<dbReference type="AlphaFoldDB" id="A0AAV9JKC7"/>
<evidence type="ECO:0000256" key="1">
    <source>
        <dbReference type="SAM" id="MobiDB-lite"/>
    </source>
</evidence>
<proteinExistence type="predicted"/>
<protein>
    <submittedName>
        <fullName evidence="2">Uncharacterized protein</fullName>
    </submittedName>
</protein>
<comment type="caution">
    <text evidence="2">The sequence shown here is derived from an EMBL/GenBank/DDBJ whole genome shotgun (WGS) entry which is preliminary data.</text>
</comment>
<organism evidence="2 3">
    <name type="scientific">Oleoguttula mirabilis</name>
    <dbReference type="NCBI Taxonomy" id="1507867"/>
    <lineage>
        <taxon>Eukaryota</taxon>
        <taxon>Fungi</taxon>
        <taxon>Dikarya</taxon>
        <taxon>Ascomycota</taxon>
        <taxon>Pezizomycotina</taxon>
        <taxon>Dothideomycetes</taxon>
        <taxon>Dothideomycetidae</taxon>
        <taxon>Mycosphaerellales</taxon>
        <taxon>Teratosphaeriaceae</taxon>
        <taxon>Oleoguttula</taxon>
    </lineage>
</organism>
<gene>
    <name evidence="2" type="ORF">LTR36_002811</name>
</gene>
<sequence>MYRDNLSKLKQGFAGPALNGPEVDVAETATGDAFQGREKPINIVHFVAEATLCIGRRGE</sequence>
<dbReference type="EMBL" id="JAVFHQ010000019">
    <property type="protein sequence ID" value="KAK4545461.1"/>
    <property type="molecule type" value="Genomic_DNA"/>
</dbReference>
<reference evidence="2 3" key="1">
    <citation type="submission" date="2021-11" db="EMBL/GenBank/DDBJ databases">
        <title>Black yeast isolated from Biological Soil Crust.</title>
        <authorList>
            <person name="Kurbessoian T."/>
        </authorList>
    </citation>
    <scope>NUCLEOTIDE SEQUENCE [LARGE SCALE GENOMIC DNA]</scope>
    <source>
        <strain evidence="2 3">CCFEE 5522</strain>
    </source>
</reference>
<keyword evidence="3" id="KW-1185">Reference proteome</keyword>